<evidence type="ECO:0000313" key="6">
    <source>
        <dbReference type="EMBL" id="WUQ84282.1"/>
    </source>
</evidence>
<dbReference type="Gene3D" id="2.50.20.20">
    <property type="match status" value="1"/>
</dbReference>
<organism evidence="6 7">
    <name type="scientific">Kitasatospora purpeofusca</name>
    <dbReference type="NCBI Taxonomy" id="67352"/>
    <lineage>
        <taxon>Bacteria</taxon>
        <taxon>Bacillati</taxon>
        <taxon>Actinomycetota</taxon>
        <taxon>Actinomycetes</taxon>
        <taxon>Kitasatosporales</taxon>
        <taxon>Streptomycetaceae</taxon>
        <taxon>Kitasatospora</taxon>
    </lineage>
</organism>
<evidence type="ECO:0000313" key="7">
    <source>
        <dbReference type="Proteomes" id="UP001432222"/>
    </source>
</evidence>
<reference evidence="6" key="1">
    <citation type="submission" date="2022-10" db="EMBL/GenBank/DDBJ databases">
        <title>The complete genomes of actinobacterial strains from the NBC collection.</title>
        <authorList>
            <person name="Joergensen T.S."/>
            <person name="Alvarez Arevalo M."/>
            <person name="Sterndorff E.B."/>
            <person name="Faurdal D."/>
            <person name="Vuksanovic O."/>
            <person name="Mourched A.-S."/>
            <person name="Charusanti P."/>
            <person name="Shaw S."/>
            <person name="Blin K."/>
            <person name="Weber T."/>
        </authorList>
    </citation>
    <scope>NUCLEOTIDE SEQUENCE</scope>
    <source>
        <strain evidence="6">NBC_00222</strain>
    </source>
</reference>
<feature type="compositionally biased region" description="Low complexity" evidence="4">
    <location>
        <begin position="30"/>
        <end position="76"/>
    </location>
</feature>
<evidence type="ECO:0000256" key="3">
    <source>
        <dbReference type="ARBA" id="ARBA00022475"/>
    </source>
</evidence>
<keyword evidence="3" id="KW-0472">Membrane</keyword>
<evidence type="ECO:0000256" key="5">
    <source>
        <dbReference type="SAM" id="SignalP"/>
    </source>
</evidence>
<dbReference type="Proteomes" id="UP001432222">
    <property type="component" value="Chromosome"/>
</dbReference>
<comment type="subcellular location">
    <subcellularLocation>
        <location evidence="1">Cell envelope</location>
    </subcellularLocation>
</comment>
<proteinExistence type="inferred from homology"/>
<feature type="region of interest" description="Disordered" evidence="4">
    <location>
        <begin position="28"/>
        <end position="78"/>
    </location>
</feature>
<dbReference type="EMBL" id="CP108110">
    <property type="protein sequence ID" value="WUQ84282.1"/>
    <property type="molecule type" value="Genomic_DNA"/>
</dbReference>
<protein>
    <submittedName>
        <fullName evidence="6">LppX_LprAFG lipoprotein</fullName>
    </submittedName>
</protein>
<dbReference type="Pfam" id="PF07161">
    <property type="entry name" value="LppX_LprAFG"/>
    <property type="match status" value="1"/>
</dbReference>
<evidence type="ECO:0000256" key="4">
    <source>
        <dbReference type="SAM" id="MobiDB-lite"/>
    </source>
</evidence>
<dbReference type="InterPro" id="IPR029046">
    <property type="entry name" value="LolA/LolB/LppX"/>
</dbReference>
<keyword evidence="5" id="KW-0732">Signal</keyword>
<dbReference type="SUPFAM" id="SSF89392">
    <property type="entry name" value="Prokaryotic lipoproteins and lipoprotein localization factors"/>
    <property type="match status" value="1"/>
</dbReference>
<dbReference type="PROSITE" id="PS51257">
    <property type="entry name" value="PROKAR_LIPOPROTEIN"/>
    <property type="match status" value="1"/>
</dbReference>
<evidence type="ECO:0000256" key="1">
    <source>
        <dbReference type="ARBA" id="ARBA00004196"/>
    </source>
</evidence>
<comment type="similarity">
    <text evidence="2">Belongs to the LppX/LprAFG lipoprotein family.</text>
</comment>
<keyword evidence="7" id="KW-1185">Reference proteome</keyword>
<keyword evidence="3" id="KW-1003">Cell membrane</keyword>
<keyword evidence="6" id="KW-0449">Lipoprotein</keyword>
<accession>A0ABZ1TZA5</accession>
<dbReference type="InterPro" id="IPR009830">
    <property type="entry name" value="LppX/LprAFG"/>
</dbReference>
<gene>
    <name evidence="6" type="ORF">OHA16_15715</name>
</gene>
<feature type="signal peptide" evidence="5">
    <location>
        <begin position="1"/>
        <end position="17"/>
    </location>
</feature>
<feature type="chain" id="PRO_5046802800" evidence="5">
    <location>
        <begin position="18"/>
        <end position="279"/>
    </location>
</feature>
<dbReference type="RefSeq" id="WP_328955160.1">
    <property type="nucleotide sequence ID" value="NZ_CP108110.1"/>
</dbReference>
<name>A0ABZ1TZA5_9ACTN</name>
<sequence length="279" mass="28397">MRRTTALAAAATAVALAALTACNDTEDKNAAAPAPATTAAAAPATTAAAPSPTATETPAPVVTTPAPVATTPAAPAGDFDPAKAVENASKEPYAVSVKMVTEVDGKAAGITTARQNLNTAYTGRGEMKIAEADLVVETVTTADATYTRMGPGEKWIKAPKSADGSTLDYTVYAKLLLAQGPSARKGAETRDGVPTQHLSGHIDLEQIAEIDPRTYRSSKAKGITGFDFDQWVDAQGRTRYVEQGVASKGAKAVNKVTFTDFGPAETFAAPAGAGAAAAS</sequence>
<evidence type="ECO:0000256" key="2">
    <source>
        <dbReference type="ARBA" id="ARBA00009194"/>
    </source>
</evidence>